<dbReference type="SUPFAM" id="SSF81321">
    <property type="entry name" value="Family A G protein-coupled receptor-like"/>
    <property type="match status" value="1"/>
</dbReference>
<proteinExistence type="inferred from homology"/>
<keyword evidence="4 12" id="KW-0716">Sensory transduction</keyword>
<keyword evidence="14" id="KW-0732">Signal</keyword>
<protein>
    <recommendedName>
        <fullName evidence="12">Taste receptor type 2</fullName>
    </recommendedName>
</protein>
<feature type="transmembrane region" description="Helical" evidence="13">
    <location>
        <begin position="215"/>
        <end position="236"/>
    </location>
</feature>
<dbReference type="PANTHER" id="PTHR11394">
    <property type="entry name" value="TASTE RECEPTOR TYPE 2"/>
    <property type="match status" value="1"/>
</dbReference>
<dbReference type="GO" id="GO:0016020">
    <property type="term" value="C:membrane"/>
    <property type="evidence" value="ECO:0007669"/>
    <property type="project" value="UniProtKB-SubCell"/>
</dbReference>
<evidence type="ECO:0000256" key="3">
    <source>
        <dbReference type="ARBA" id="ARBA00022480"/>
    </source>
</evidence>
<keyword evidence="9 12" id="KW-0675">Receptor</keyword>
<reference evidence="15" key="2">
    <citation type="submission" date="2025-08" db="UniProtKB">
        <authorList>
            <consortium name="Ensembl"/>
        </authorList>
    </citation>
    <scope>IDENTIFICATION</scope>
</reference>
<sequence>THHRLVFSLILSSVQGHVGQIANVLVTGIAACSFVIGVCAFLWQIFLFFFHFCPVFNYETKILLTFWMLVYNIEFWLITCLCIFYCLMVVNFKAMVFVKAKQSILSVLRCFLLFGSLLSISETVLYTRITSVAGNDTFIPMSSNFSCPPILISKPEQYASFMIICLKFLMTTSLMFFSCGLLIHHLCSHVKQLEKSSFGLSSSSQEKLTRITKMIMALAVEFLISTVSSNFPFFMGHYTETSMVCLSVVYNLLCLMVPTTLIHGILILRQKLAAALSMVKTLCFKPCGCGFKSHY</sequence>
<organism evidence="15 16">
    <name type="scientific">Erpetoichthys calabaricus</name>
    <name type="common">Rope fish</name>
    <name type="synonym">Calamoichthys calabaricus</name>
    <dbReference type="NCBI Taxonomy" id="27687"/>
    <lineage>
        <taxon>Eukaryota</taxon>
        <taxon>Metazoa</taxon>
        <taxon>Chordata</taxon>
        <taxon>Craniata</taxon>
        <taxon>Vertebrata</taxon>
        <taxon>Euteleostomi</taxon>
        <taxon>Actinopterygii</taxon>
        <taxon>Polypteriformes</taxon>
        <taxon>Polypteridae</taxon>
        <taxon>Erpetoichthys</taxon>
    </lineage>
</organism>
<feature type="signal peptide" evidence="14">
    <location>
        <begin position="1"/>
        <end position="16"/>
    </location>
</feature>
<reference evidence="15" key="3">
    <citation type="submission" date="2025-09" db="UniProtKB">
        <authorList>
            <consortium name="Ensembl"/>
        </authorList>
    </citation>
    <scope>IDENTIFICATION</scope>
</reference>
<evidence type="ECO:0000256" key="5">
    <source>
        <dbReference type="ARBA" id="ARBA00022692"/>
    </source>
</evidence>
<evidence type="ECO:0000256" key="12">
    <source>
        <dbReference type="RuleBase" id="RU004424"/>
    </source>
</evidence>
<evidence type="ECO:0000256" key="9">
    <source>
        <dbReference type="ARBA" id="ARBA00023170"/>
    </source>
</evidence>
<evidence type="ECO:0000313" key="15">
    <source>
        <dbReference type="Ensembl" id="ENSECRP00000010034.1"/>
    </source>
</evidence>
<accession>A0A8C4S0T8</accession>
<feature type="transmembrane region" description="Helical" evidence="13">
    <location>
        <begin position="248"/>
        <end position="268"/>
    </location>
</feature>
<keyword evidence="6 13" id="KW-1133">Transmembrane helix</keyword>
<feature type="transmembrane region" description="Helical" evidence="13">
    <location>
        <begin position="158"/>
        <end position="183"/>
    </location>
</feature>
<dbReference type="Ensembl" id="ENSECRT00000010200.1">
    <property type="protein sequence ID" value="ENSECRP00000010034.1"/>
    <property type="gene ID" value="ENSECRG00000006702.1"/>
</dbReference>
<dbReference type="Proteomes" id="UP000694620">
    <property type="component" value="Chromosome 10"/>
</dbReference>
<evidence type="ECO:0000256" key="1">
    <source>
        <dbReference type="ARBA" id="ARBA00004141"/>
    </source>
</evidence>
<dbReference type="Gene3D" id="1.20.1070.10">
    <property type="entry name" value="Rhodopsin 7-helix transmembrane proteins"/>
    <property type="match status" value="1"/>
</dbReference>
<keyword evidence="5 12" id="KW-0812">Transmembrane</keyword>
<evidence type="ECO:0000256" key="8">
    <source>
        <dbReference type="ARBA" id="ARBA00023136"/>
    </source>
</evidence>
<evidence type="ECO:0000256" key="10">
    <source>
        <dbReference type="ARBA" id="ARBA00023224"/>
    </source>
</evidence>
<dbReference type="GO" id="GO:0004930">
    <property type="term" value="F:G protein-coupled receptor activity"/>
    <property type="evidence" value="ECO:0007669"/>
    <property type="project" value="UniProtKB-KW"/>
</dbReference>
<feature type="chain" id="PRO_5034974941" description="Taste receptor type 2" evidence="14">
    <location>
        <begin position="17"/>
        <end position="295"/>
    </location>
</feature>
<keyword evidence="16" id="KW-1185">Reference proteome</keyword>
<feature type="transmembrane region" description="Helical" evidence="13">
    <location>
        <begin position="66"/>
        <end position="92"/>
    </location>
</feature>
<name>A0A8C4S0T8_ERPCA</name>
<keyword evidence="8 12" id="KW-0472">Membrane</keyword>
<dbReference type="Pfam" id="PF05296">
    <property type="entry name" value="TAS2R"/>
    <property type="match status" value="1"/>
</dbReference>
<evidence type="ECO:0000313" key="16">
    <source>
        <dbReference type="Proteomes" id="UP000694620"/>
    </source>
</evidence>
<evidence type="ECO:0000256" key="6">
    <source>
        <dbReference type="ARBA" id="ARBA00022989"/>
    </source>
</evidence>
<feature type="transmembrane region" description="Helical" evidence="13">
    <location>
        <begin position="104"/>
        <end position="126"/>
    </location>
</feature>
<dbReference type="GO" id="GO:0033038">
    <property type="term" value="F:bitter taste receptor activity"/>
    <property type="evidence" value="ECO:0007669"/>
    <property type="project" value="InterPro"/>
</dbReference>
<comment type="similarity">
    <text evidence="2 11">Belongs to the G-protein coupled receptor T2R family.</text>
</comment>
<dbReference type="InterPro" id="IPR007960">
    <property type="entry name" value="TAS2R"/>
</dbReference>
<keyword evidence="10 12" id="KW-0807">Transducer</keyword>
<evidence type="ECO:0000256" key="7">
    <source>
        <dbReference type="ARBA" id="ARBA00023040"/>
    </source>
</evidence>
<evidence type="ECO:0000256" key="2">
    <source>
        <dbReference type="ARBA" id="ARBA00007376"/>
    </source>
</evidence>
<evidence type="ECO:0000256" key="11">
    <source>
        <dbReference type="RuleBase" id="RU004423"/>
    </source>
</evidence>
<keyword evidence="7 12" id="KW-0297">G-protein coupled receptor</keyword>
<evidence type="ECO:0000256" key="4">
    <source>
        <dbReference type="ARBA" id="ARBA00022606"/>
    </source>
</evidence>
<feature type="transmembrane region" description="Helical" evidence="13">
    <location>
        <begin position="21"/>
        <end position="46"/>
    </location>
</feature>
<dbReference type="GeneTree" id="ENSGT00980000202149"/>
<keyword evidence="3 12" id="KW-0919">Taste</keyword>
<evidence type="ECO:0000256" key="13">
    <source>
        <dbReference type="SAM" id="Phobius"/>
    </source>
</evidence>
<reference evidence="15" key="1">
    <citation type="submission" date="2021-06" db="EMBL/GenBank/DDBJ databases">
        <authorList>
            <consortium name="Wellcome Sanger Institute Data Sharing"/>
        </authorList>
    </citation>
    <scope>NUCLEOTIDE SEQUENCE [LARGE SCALE GENOMIC DNA]</scope>
</reference>
<dbReference type="AlphaFoldDB" id="A0A8C4S0T8"/>
<evidence type="ECO:0000256" key="14">
    <source>
        <dbReference type="SAM" id="SignalP"/>
    </source>
</evidence>
<dbReference type="PANTHER" id="PTHR11394:SF47">
    <property type="entry name" value="TASTE RECEPTOR TYPE 2 MEMBER 40"/>
    <property type="match status" value="1"/>
</dbReference>
<comment type="subcellular location">
    <subcellularLocation>
        <location evidence="1 12">Membrane</location>
        <topology evidence="1 12">Multi-pass membrane protein</topology>
    </subcellularLocation>
</comment>